<organism evidence="7 8">
    <name type="scientific">Streptomyces coelicoflavus</name>
    <dbReference type="NCBI Taxonomy" id="285562"/>
    <lineage>
        <taxon>Bacteria</taxon>
        <taxon>Bacillati</taxon>
        <taxon>Actinomycetota</taxon>
        <taxon>Actinomycetes</taxon>
        <taxon>Kitasatosporales</taxon>
        <taxon>Streptomycetaceae</taxon>
        <taxon>Streptomyces</taxon>
    </lineage>
</organism>
<accession>A0A7K3PEM4</accession>
<protein>
    <submittedName>
        <fullName evidence="7">RDD family protein</fullName>
    </submittedName>
</protein>
<comment type="caution">
    <text evidence="7">The sequence shown here is derived from an EMBL/GenBank/DDBJ whole genome shotgun (WGS) entry which is preliminary data.</text>
</comment>
<evidence type="ECO:0000256" key="4">
    <source>
        <dbReference type="ARBA" id="ARBA00023136"/>
    </source>
</evidence>
<name>A0A7K3PEM4_9ACTN</name>
<dbReference type="RefSeq" id="WP_164243381.1">
    <property type="nucleotide sequence ID" value="NZ_JAAGMA010000001.1"/>
</dbReference>
<evidence type="ECO:0000313" key="7">
    <source>
        <dbReference type="EMBL" id="NEB07305.1"/>
    </source>
</evidence>
<feature type="transmembrane region" description="Helical" evidence="5">
    <location>
        <begin position="20"/>
        <end position="46"/>
    </location>
</feature>
<evidence type="ECO:0000256" key="3">
    <source>
        <dbReference type="ARBA" id="ARBA00022989"/>
    </source>
</evidence>
<comment type="subcellular location">
    <subcellularLocation>
        <location evidence="1">Membrane</location>
        <topology evidence="1">Multi-pass membrane protein</topology>
    </subcellularLocation>
</comment>
<proteinExistence type="predicted"/>
<feature type="domain" description="RDD" evidence="6">
    <location>
        <begin position="19"/>
        <end position="124"/>
    </location>
</feature>
<reference evidence="7 8" key="1">
    <citation type="submission" date="2020-01" db="EMBL/GenBank/DDBJ databases">
        <title>Insect and environment-associated Actinomycetes.</title>
        <authorList>
            <person name="Currrie C."/>
            <person name="Chevrette M."/>
            <person name="Carlson C."/>
            <person name="Stubbendieck R."/>
            <person name="Wendt-Pienkowski E."/>
        </authorList>
    </citation>
    <scope>NUCLEOTIDE SEQUENCE [LARGE SCALE GENOMIC DNA]</scope>
    <source>
        <strain evidence="7 8">SID14163</strain>
    </source>
</reference>
<feature type="transmembrane region" description="Helical" evidence="5">
    <location>
        <begin position="58"/>
        <end position="79"/>
    </location>
</feature>
<evidence type="ECO:0000256" key="2">
    <source>
        <dbReference type="ARBA" id="ARBA00022692"/>
    </source>
</evidence>
<evidence type="ECO:0000259" key="6">
    <source>
        <dbReference type="Pfam" id="PF06271"/>
    </source>
</evidence>
<evidence type="ECO:0000256" key="5">
    <source>
        <dbReference type="SAM" id="Phobius"/>
    </source>
</evidence>
<dbReference type="AlphaFoldDB" id="A0A7K3PEM4"/>
<dbReference type="Pfam" id="PF06271">
    <property type="entry name" value="RDD"/>
    <property type="match status" value="1"/>
</dbReference>
<dbReference type="EMBL" id="JAAGMA010000001">
    <property type="protein sequence ID" value="NEB07305.1"/>
    <property type="molecule type" value="Genomic_DNA"/>
</dbReference>
<dbReference type="InterPro" id="IPR010432">
    <property type="entry name" value="RDD"/>
</dbReference>
<keyword evidence="2 5" id="KW-0812">Transmembrane</keyword>
<evidence type="ECO:0000256" key="1">
    <source>
        <dbReference type="ARBA" id="ARBA00004141"/>
    </source>
</evidence>
<evidence type="ECO:0000313" key="8">
    <source>
        <dbReference type="Proteomes" id="UP000470446"/>
    </source>
</evidence>
<sequence length="152" mass="15873">MTAKHQPPGPAASPSEALRLVAVSLDALFALVSGIVVGTASAVAQAGHDVAQLQPASAAFWGVALGTALAVSFANHVVLTTVTRASLGKAVAGLRVVRSSDGGRARFIRLLGRWLFGYYWLIVFVPLHLATDSDVEQQDAVGLCTVRRTVRA</sequence>
<keyword evidence="3 5" id="KW-1133">Transmembrane helix</keyword>
<gene>
    <name evidence="7" type="ORF">G3I32_00090</name>
</gene>
<keyword evidence="4 5" id="KW-0472">Membrane</keyword>
<dbReference type="Proteomes" id="UP000470446">
    <property type="component" value="Unassembled WGS sequence"/>
</dbReference>
<feature type="transmembrane region" description="Helical" evidence="5">
    <location>
        <begin position="110"/>
        <end position="129"/>
    </location>
</feature>
<dbReference type="GO" id="GO:0016020">
    <property type="term" value="C:membrane"/>
    <property type="evidence" value="ECO:0007669"/>
    <property type="project" value="UniProtKB-SubCell"/>
</dbReference>